<sequence length="215" mass="22793">MSTAAVIVAAGRGRRAGGDLPKQWRMIHGRTVASYSLATFRAHPDISHIVMVIHPDDADMAQALGVDWVAGGETRRDSVLNGLESLADAGVTRVLIHDVARPGLSAAVIDGVLEALETTEGAAPALPVVDALWVGEDGMVAGTRSREGLFRAQTPQGFHFSPLLAAHRAHQGDAADDVEIARTAGMQVRMTQGSEDNFKITLPADFDRAARLLES</sequence>
<dbReference type="InterPro" id="IPR029044">
    <property type="entry name" value="Nucleotide-diphossugar_trans"/>
</dbReference>
<feature type="site" description="Transition state stabilizer" evidence="7">
    <location>
        <position position="22"/>
    </location>
</feature>
<comment type="pathway">
    <text evidence="2 7">Isoprenoid biosynthesis; isopentenyl diphosphate biosynthesis via DXP pathway; isopentenyl diphosphate from 1-deoxy-D-xylulose 5-phosphate: step 2/6.</text>
</comment>
<dbReference type="InterPro" id="IPR001228">
    <property type="entry name" value="IspD"/>
</dbReference>
<dbReference type="UniPathway" id="UPA00056">
    <property type="reaction ID" value="UER00093"/>
</dbReference>
<evidence type="ECO:0000256" key="2">
    <source>
        <dbReference type="ARBA" id="ARBA00004787"/>
    </source>
</evidence>
<dbReference type="CDD" id="cd02516">
    <property type="entry name" value="CDP-ME_synthetase"/>
    <property type="match status" value="1"/>
</dbReference>
<dbReference type="InterPro" id="IPR034683">
    <property type="entry name" value="IspD/TarI"/>
</dbReference>
<dbReference type="AlphaFoldDB" id="A0A2T0WU24"/>
<comment type="catalytic activity">
    <reaction evidence="1 7">
        <text>2-C-methyl-D-erythritol 4-phosphate + CTP + H(+) = 4-CDP-2-C-methyl-D-erythritol + diphosphate</text>
        <dbReference type="Rhea" id="RHEA:13429"/>
        <dbReference type="ChEBI" id="CHEBI:15378"/>
        <dbReference type="ChEBI" id="CHEBI:33019"/>
        <dbReference type="ChEBI" id="CHEBI:37563"/>
        <dbReference type="ChEBI" id="CHEBI:57823"/>
        <dbReference type="ChEBI" id="CHEBI:58262"/>
        <dbReference type="EC" id="2.7.7.60"/>
    </reaction>
</comment>
<keyword evidence="6 7" id="KW-0414">Isoprene biosynthesis</keyword>
<reference evidence="8 9" key="1">
    <citation type="submission" date="2018-03" db="EMBL/GenBank/DDBJ databases">
        <title>Genomic Encyclopedia of Archaeal and Bacterial Type Strains, Phase II (KMG-II): from individual species to whole genera.</title>
        <authorList>
            <person name="Goeker M."/>
        </authorList>
    </citation>
    <scope>NUCLEOTIDE SEQUENCE [LARGE SCALE GENOMIC DNA]</scope>
    <source>
        <strain evidence="8 9">DSM 100212</strain>
    </source>
</reference>
<dbReference type="GO" id="GO:0019288">
    <property type="term" value="P:isopentenyl diphosphate biosynthetic process, methylerythritol 4-phosphate pathway"/>
    <property type="evidence" value="ECO:0007669"/>
    <property type="project" value="UniProtKB-UniRule"/>
</dbReference>
<dbReference type="Pfam" id="PF01128">
    <property type="entry name" value="IspD"/>
    <property type="match status" value="1"/>
</dbReference>
<dbReference type="EMBL" id="PVTQ01000005">
    <property type="protein sequence ID" value="PRY90064.1"/>
    <property type="molecule type" value="Genomic_DNA"/>
</dbReference>
<dbReference type="GO" id="GO:0050518">
    <property type="term" value="F:2-C-methyl-D-erythritol 4-phosphate cytidylyltransferase activity"/>
    <property type="evidence" value="ECO:0007669"/>
    <property type="project" value="UniProtKB-UniRule"/>
</dbReference>
<evidence type="ECO:0000313" key="8">
    <source>
        <dbReference type="EMBL" id="PRY90064.1"/>
    </source>
</evidence>
<evidence type="ECO:0000256" key="1">
    <source>
        <dbReference type="ARBA" id="ARBA00001282"/>
    </source>
</evidence>
<keyword evidence="9" id="KW-1185">Reference proteome</keyword>
<keyword evidence="5 7" id="KW-0548">Nucleotidyltransferase</keyword>
<evidence type="ECO:0000256" key="6">
    <source>
        <dbReference type="ARBA" id="ARBA00023229"/>
    </source>
</evidence>
<organism evidence="8 9">
    <name type="scientific">Donghicola tyrosinivorans</name>
    <dbReference type="NCBI Taxonomy" id="1652492"/>
    <lineage>
        <taxon>Bacteria</taxon>
        <taxon>Pseudomonadati</taxon>
        <taxon>Pseudomonadota</taxon>
        <taxon>Alphaproteobacteria</taxon>
        <taxon>Rhodobacterales</taxon>
        <taxon>Roseobacteraceae</taxon>
        <taxon>Donghicola</taxon>
    </lineage>
</organism>
<evidence type="ECO:0000256" key="7">
    <source>
        <dbReference type="HAMAP-Rule" id="MF_00108"/>
    </source>
</evidence>
<dbReference type="NCBIfam" id="TIGR00453">
    <property type="entry name" value="ispD"/>
    <property type="match status" value="1"/>
</dbReference>
<accession>A0A2T0WU24</accession>
<protein>
    <recommendedName>
        <fullName evidence="7">2-C-methyl-D-erythritol 4-phosphate cytidylyltransferase</fullName>
        <ecNumber evidence="7">2.7.7.60</ecNumber>
    </recommendedName>
    <alternativeName>
        <fullName evidence="7">4-diphosphocytidyl-2C-methyl-D-erythritol synthase</fullName>
    </alternativeName>
    <alternativeName>
        <fullName evidence="7">MEP cytidylyltransferase</fullName>
        <shortName evidence="7">MCT</shortName>
    </alternativeName>
</protein>
<feature type="site" description="Positions MEP for the nucleophilic attack" evidence="7">
    <location>
        <position position="146"/>
    </location>
</feature>
<feature type="site" description="Positions MEP for the nucleophilic attack" evidence="7">
    <location>
        <position position="199"/>
    </location>
</feature>
<gene>
    <name evidence="7" type="primary">ispD</name>
    <name evidence="8" type="ORF">CLV74_10543</name>
</gene>
<feature type="site" description="Transition state stabilizer" evidence="7">
    <location>
        <position position="15"/>
    </location>
</feature>
<dbReference type="RefSeq" id="WP_170108010.1">
    <property type="nucleotide sequence ID" value="NZ_PVTQ01000005.1"/>
</dbReference>
<dbReference type="PANTHER" id="PTHR32125">
    <property type="entry name" value="2-C-METHYL-D-ERYTHRITOL 4-PHOSPHATE CYTIDYLYLTRANSFERASE, CHLOROPLASTIC"/>
    <property type="match status" value="1"/>
</dbReference>
<evidence type="ECO:0000256" key="3">
    <source>
        <dbReference type="ARBA" id="ARBA00009789"/>
    </source>
</evidence>
<evidence type="ECO:0000256" key="4">
    <source>
        <dbReference type="ARBA" id="ARBA00022679"/>
    </source>
</evidence>
<evidence type="ECO:0000313" key="9">
    <source>
        <dbReference type="Proteomes" id="UP000238392"/>
    </source>
</evidence>
<name>A0A2T0WU24_9RHOB</name>
<comment type="similarity">
    <text evidence="3 7">Belongs to the IspD/TarI cytidylyltransferase family. IspD subfamily.</text>
</comment>
<dbReference type="EC" id="2.7.7.60" evidence="7"/>
<dbReference type="Proteomes" id="UP000238392">
    <property type="component" value="Unassembled WGS sequence"/>
</dbReference>
<comment type="caution">
    <text evidence="8">The sequence shown here is derived from an EMBL/GenBank/DDBJ whole genome shotgun (WGS) entry which is preliminary data.</text>
</comment>
<proteinExistence type="inferred from homology"/>
<dbReference type="SUPFAM" id="SSF53448">
    <property type="entry name" value="Nucleotide-diphospho-sugar transferases"/>
    <property type="match status" value="1"/>
</dbReference>
<keyword evidence="4 7" id="KW-0808">Transferase</keyword>
<dbReference type="InterPro" id="IPR018294">
    <property type="entry name" value="ISPD_synthase_CS"/>
</dbReference>
<comment type="function">
    <text evidence="7">Catalyzes the formation of 4-diphosphocytidyl-2-C-methyl-D-erythritol from CTP and 2-C-methyl-D-erythritol 4-phosphate (MEP).</text>
</comment>
<dbReference type="PROSITE" id="PS01295">
    <property type="entry name" value="ISPD"/>
    <property type="match status" value="1"/>
</dbReference>
<evidence type="ECO:0000256" key="5">
    <source>
        <dbReference type="ARBA" id="ARBA00022695"/>
    </source>
</evidence>
<dbReference type="PANTHER" id="PTHR32125:SF4">
    <property type="entry name" value="2-C-METHYL-D-ERYTHRITOL 4-PHOSPHATE CYTIDYLYLTRANSFERASE, CHLOROPLASTIC"/>
    <property type="match status" value="1"/>
</dbReference>
<dbReference type="Gene3D" id="3.90.550.10">
    <property type="entry name" value="Spore Coat Polysaccharide Biosynthesis Protein SpsA, Chain A"/>
    <property type="match status" value="1"/>
</dbReference>
<dbReference type="HAMAP" id="MF_00108">
    <property type="entry name" value="IspD"/>
    <property type="match status" value="1"/>
</dbReference>
<dbReference type="InterPro" id="IPR050088">
    <property type="entry name" value="IspD/TarI_cytidylyltransf_bact"/>
</dbReference>